<keyword evidence="3" id="KW-1185">Reference proteome</keyword>
<dbReference type="Proteomes" id="UP001604277">
    <property type="component" value="Unassembled WGS sequence"/>
</dbReference>
<dbReference type="EMBL" id="JBFOLJ010000005">
    <property type="protein sequence ID" value="KAL2537206.1"/>
    <property type="molecule type" value="Genomic_DNA"/>
</dbReference>
<sequence>MQGHHMGLAKSIVQCSGGREAISSKSSSPQITSSASFPPGCSSFSEAPPPNHHSDGHGNWFREKSTRPDGARRPGLVEVAYMARNSITIWESGIGSESLGCRGFESSVIALERERIQRKPNWA</sequence>
<organism evidence="2 3">
    <name type="scientific">Forsythia ovata</name>
    <dbReference type="NCBI Taxonomy" id="205694"/>
    <lineage>
        <taxon>Eukaryota</taxon>
        <taxon>Viridiplantae</taxon>
        <taxon>Streptophyta</taxon>
        <taxon>Embryophyta</taxon>
        <taxon>Tracheophyta</taxon>
        <taxon>Spermatophyta</taxon>
        <taxon>Magnoliopsida</taxon>
        <taxon>eudicotyledons</taxon>
        <taxon>Gunneridae</taxon>
        <taxon>Pentapetalae</taxon>
        <taxon>asterids</taxon>
        <taxon>lamiids</taxon>
        <taxon>Lamiales</taxon>
        <taxon>Oleaceae</taxon>
        <taxon>Forsythieae</taxon>
        <taxon>Forsythia</taxon>
    </lineage>
</organism>
<reference evidence="3" key="1">
    <citation type="submission" date="2024-07" db="EMBL/GenBank/DDBJ databases">
        <title>Two chromosome-level genome assemblies of Korean endemic species Abeliophyllum distichum and Forsythia ovata (Oleaceae).</title>
        <authorList>
            <person name="Jang H."/>
        </authorList>
    </citation>
    <scope>NUCLEOTIDE SEQUENCE [LARGE SCALE GENOMIC DNA]</scope>
</reference>
<feature type="compositionally biased region" description="Low complexity" evidence="1">
    <location>
        <begin position="23"/>
        <end position="36"/>
    </location>
</feature>
<name>A0ABD1VIN0_9LAMI</name>
<gene>
    <name evidence="2" type="ORF">Fot_18597</name>
</gene>
<feature type="compositionally biased region" description="Basic and acidic residues" evidence="1">
    <location>
        <begin position="52"/>
        <end position="72"/>
    </location>
</feature>
<evidence type="ECO:0000313" key="2">
    <source>
        <dbReference type="EMBL" id="KAL2537206.1"/>
    </source>
</evidence>
<proteinExistence type="predicted"/>
<feature type="region of interest" description="Disordered" evidence="1">
    <location>
        <begin position="19"/>
        <end position="74"/>
    </location>
</feature>
<comment type="caution">
    <text evidence="2">The sequence shown here is derived from an EMBL/GenBank/DDBJ whole genome shotgun (WGS) entry which is preliminary data.</text>
</comment>
<accession>A0ABD1VIN0</accession>
<evidence type="ECO:0000313" key="3">
    <source>
        <dbReference type="Proteomes" id="UP001604277"/>
    </source>
</evidence>
<evidence type="ECO:0000256" key="1">
    <source>
        <dbReference type="SAM" id="MobiDB-lite"/>
    </source>
</evidence>
<dbReference type="AlphaFoldDB" id="A0ABD1VIN0"/>
<protein>
    <submittedName>
        <fullName evidence="2">Uncharacterized protein</fullName>
    </submittedName>
</protein>